<dbReference type="SUPFAM" id="SSF55874">
    <property type="entry name" value="ATPase domain of HSP90 chaperone/DNA topoisomerase II/histidine kinase"/>
    <property type="match status" value="1"/>
</dbReference>
<dbReference type="PANTHER" id="PTHR35526:SF3">
    <property type="entry name" value="ANTI-SIGMA-F FACTOR RSBW"/>
    <property type="match status" value="1"/>
</dbReference>
<comment type="caution">
    <text evidence="3">The sequence shown here is derived from an EMBL/GenBank/DDBJ whole genome shotgun (WGS) entry which is preliminary data.</text>
</comment>
<evidence type="ECO:0000259" key="2">
    <source>
        <dbReference type="Pfam" id="PF13581"/>
    </source>
</evidence>
<dbReference type="Proteomes" id="UP000662200">
    <property type="component" value="Unassembled WGS sequence"/>
</dbReference>
<organism evidence="3 4">
    <name type="scientific">Pilimelia terevasa</name>
    <dbReference type="NCBI Taxonomy" id="53372"/>
    <lineage>
        <taxon>Bacteria</taxon>
        <taxon>Bacillati</taxon>
        <taxon>Actinomycetota</taxon>
        <taxon>Actinomycetes</taxon>
        <taxon>Micromonosporales</taxon>
        <taxon>Micromonosporaceae</taxon>
        <taxon>Pilimelia</taxon>
    </lineage>
</organism>
<reference evidence="3" key="1">
    <citation type="journal article" date="2014" name="Int. J. Syst. Evol. Microbiol.">
        <title>Complete genome sequence of Corynebacterium casei LMG S-19264T (=DSM 44701T), isolated from a smear-ripened cheese.</title>
        <authorList>
            <consortium name="US DOE Joint Genome Institute (JGI-PGF)"/>
            <person name="Walter F."/>
            <person name="Albersmeier A."/>
            <person name="Kalinowski J."/>
            <person name="Ruckert C."/>
        </authorList>
    </citation>
    <scope>NUCLEOTIDE SEQUENCE</scope>
    <source>
        <strain evidence="3">JCM 3091</strain>
    </source>
</reference>
<dbReference type="InterPro" id="IPR036890">
    <property type="entry name" value="HATPase_C_sf"/>
</dbReference>
<dbReference type="PANTHER" id="PTHR35526">
    <property type="entry name" value="ANTI-SIGMA-F FACTOR RSBW-RELATED"/>
    <property type="match status" value="1"/>
</dbReference>
<dbReference type="Gene3D" id="3.30.565.10">
    <property type="entry name" value="Histidine kinase-like ATPase, C-terminal domain"/>
    <property type="match status" value="1"/>
</dbReference>
<dbReference type="AlphaFoldDB" id="A0A8J3BFD2"/>
<dbReference type="InterPro" id="IPR003594">
    <property type="entry name" value="HATPase_dom"/>
</dbReference>
<accession>A0A8J3BFD2</accession>
<proteinExistence type="predicted"/>
<evidence type="ECO:0000313" key="3">
    <source>
        <dbReference type="EMBL" id="GGK17335.1"/>
    </source>
</evidence>
<evidence type="ECO:0000313" key="4">
    <source>
        <dbReference type="Proteomes" id="UP000662200"/>
    </source>
</evidence>
<keyword evidence="1" id="KW-0723">Serine/threonine-protein kinase</keyword>
<dbReference type="Pfam" id="PF13581">
    <property type="entry name" value="HATPase_c_2"/>
    <property type="match status" value="1"/>
</dbReference>
<sequence length="136" mass="13873">MTDVRGQAPPAELRLLLRPAVGAARAARELVTEACARGELAPLAGAACTVVTELVNNAVVHARTPLELVIGLRADGLDIAVHDGSAQLPQPRQPVAPAAPGGRGMVMVAALATRWGADPRPGGKVVWATLDAAEPA</sequence>
<name>A0A8J3BFD2_9ACTN</name>
<dbReference type="GO" id="GO:0004674">
    <property type="term" value="F:protein serine/threonine kinase activity"/>
    <property type="evidence" value="ECO:0007669"/>
    <property type="project" value="UniProtKB-KW"/>
</dbReference>
<reference evidence="3" key="2">
    <citation type="submission" date="2020-09" db="EMBL/GenBank/DDBJ databases">
        <authorList>
            <person name="Sun Q."/>
            <person name="Ohkuma M."/>
        </authorList>
    </citation>
    <scope>NUCLEOTIDE SEQUENCE</scope>
    <source>
        <strain evidence="3">JCM 3091</strain>
    </source>
</reference>
<keyword evidence="1" id="KW-0418">Kinase</keyword>
<keyword evidence="1" id="KW-0808">Transferase</keyword>
<gene>
    <name evidence="3" type="ORF">GCM10010124_07340</name>
</gene>
<protein>
    <recommendedName>
        <fullName evidence="2">Histidine kinase/HSP90-like ATPase domain-containing protein</fullName>
    </recommendedName>
</protein>
<dbReference type="CDD" id="cd16936">
    <property type="entry name" value="HATPase_RsbW-like"/>
    <property type="match status" value="1"/>
</dbReference>
<keyword evidence="4" id="KW-1185">Reference proteome</keyword>
<dbReference type="InterPro" id="IPR050267">
    <property type="entry name" value="Anti-sigma-factor_SerPK"/>
</dbReference>
<dbReference type="EMBL" id="BMQC01000002">
    <property type="protein sequence ID" value="GGK17335.1"/>
    <property type="molecule type" value="Genomic_DNA"/>
</dbReference>
<evidence type="ECO:0000256" key="1">
    <source>
        <dbReference type="ARBA" id="ARBA00022527"/>
    </source>
</evidence>
<feature type="domain" description="Histidine kinase/HSP90-like ATPase" evidence="2">
    <location>
        <begin position="22"/>
        <end position="129"/>
    </location>
</feature>